<dbReference type="AlphaFoldDB" id="A0A314L609"/>
<evidence type="ECO:0000313" key="2">
    <source>
        <dbReference type="EMBL" id="OIT36537.1"/>
    </source>
</evidence>
<dbReference type="SUPFAM" id="SSF56672">
    <property type="entry name" value="DNA/RNA polymerases"/>
    <property type="match status" value="1"/>
</dbReference>
<dbReference type="FunFam" id="3.30.70.270:FF:000020">
    <property type="entry name" value="Transposon Tf2-6 polyprotein-like Protein"/>
    <property type="match status" value="1"/>
</dbReference>
<dbReference type="Pfam" id="PF03732">
    <property type="entry name" value="Retrotrans_gag"/>
    <property type="match status" value="1"/>
</dbReference>
<dbReference type="SUPFAM" id="SSF54160">
    <property type="entry name" value="Chromo domain-like"/>
    <property type="match status" value="1"/>
</dbReference>
<accession>A0A314L609</accession>
<organism evidence="2 3">
    <name type="scientific">Nicotiana attenuata</name>
    <name type="common">Coyote tobacco</name>
    <dbReference type="NCBI Taxonomy" id="49451"/>
    <lineage>
        <taxon>Eukaryota</taxon>
        <taxon>Viridiplantae</taxon>
        <taxon>Streptophyta</taxon>
        <taxon>Embryophyta</taxon>
        <taxon>Tracheophyta</taxon>
        <taxon>Spermatophyta</taxon>
        <taxon>Magnoliopsida</taxon>
        <taxon>eudicotyledons</taxon>
        <taxon>Gunneridae</taxon>
        <taxon>Pentapetalae</taxon>
        <taxon>asterids</taxon>
        <taxon>lamiids</taxon>
        <taxon>Solanales</taxon>
        <taxon>Solanaceae</taxon>
        <taxon>Nicotianoideae</taxon>
        <taxon>Nicotianeae</taxon>
        <taxon>Nicotiana</taxon>
    </lineage>
</organism>
<dbReference type="Gramene" id="OIT36537">
    <property type="protein sequence ID" value="OIT36537"/>
    <property type="gene ID" value="A4A49_64473"/>
</dbReference>
<proteinExistence type="predicted"/>
<evidence type="ECO:0000259" key="1">
    <source>
        <dbReference type="PROSITE" id="PS50013"/>
    </source>
</evidence>
<dbReference type="Pfam" id="PF24626">
    <property type="entry name" value="SH3_Tf2-1"/>
    <property type="match status" value="1"/>
</dbReference>
<sequence>KLDFPTFDGSTNPLIWLHRCEKFFSNQHTQEEDKVGLAAFHMLGEAQLWYHQLEIENPSMSWVELKDCCTLRFGPPARSNPLGELVNLKQTGTVEEYQRLFQERLARASKCVRIDQQVSLFTAGAKGLCYNCDDPYTVGHQCKKLFWLELAGSDDVETTAEVESEPAISLHAITGQKSEDTMQVRAVIQEQSLLGLVDSGSTHNFIRMCQAISFSIDNTVFIADFIIIPLPGFDMVLGVKWLRTLGPILWDFATLTMSFVLNGDQVVLRGHQPCTTYQLHLLQDSDDFRCKLEELFAEFADLFHEPSGLPPLRNCDHQICLEPGTGPVVVRPYRYPHLQKDEIERQCTQMLQQGIIQPSRSPFSSPCSFGETQVAYLGHVISAAGVSVDVSKIKAITDWPQPQSITSLRGFLGLTGYYRRFIKDYGLLAAPLTSMLKRNSFHWSDEALASFTELKKALVAAPVLQLPNFDEKFIVECDASGGALVWLRLQPYRQRSLAGQLRHKLSPKFYGPFQILKRIGTVAYQLQLPVDSKLPNVFHVSLLKPFKGAAPAPTPTLPPITDGRVVPTPGSVLRARLNRGTWEVLVQWAGLDATKATWE</sequence>
<dbReference type="InterPro" id="IPR043502">
    <property type="entry name" value="DNA/RNA_pol_sf"/>
</dbReference>
<feature type="non-terminal residue" evidence="2">
    <location>
        <position position="1"/>
    </location>
</feature>
<protein>
    <submittedName>
        <fullName evidence="2">Mitochondrial protein</fullName>
    </submittedName>
</protein>
<dbReference type="Gene3D" id="3.10.10.10">
    <property type="entry name" value="HIV Type 1 Reverse Transcriptase, subunit A, domain 1"/>
    <property type="match status" value="1"/>
</dbReference>
<dbReference type="EMBL" id="MJEQ01000423">
    <property type="protein sequence ID" value="OIT36537.1"/>
    <property type="molecule type" value="Genomic_DNA"/>
</dbReference>
<dbReference type="PROSITE" id="PS50013">
    <property type="entry name" value="CHROMO_2"/>
    <property type="match status" value="1"/>
</dbReference>
<dbReference type="Gene3D" id="3.30.70.270">
    <property type="match status" value="1"/>
</dbReference>
<dbReference type="InterPro" id="IPR005162">
    <property type="entry name" value="Retrotrans_gag_dom"/>
</dbReference>
<reference evidence="2" key="1">
    <citation type="submission" date="2016-11" db="EMBL/GenBank/DDBJ databases">
        <title>The genome of Nicotiana attenuata.</title>
        <authorList>
            <person name="Xu S."/>
            <person name="Brockmoeller T."/>
            <person name="Gaquerel E."/>
            <person name="Navarro A."/>
            <person name="Kuhl H."/>
            <person name="Gase K."/>
            <person name="Ling Z."/>
            <person name="Zhou W."/>
            <person name="Kreitzer C."/>
            <person name="Stanke M."/>
            <person name="Tang H."/>
            <person name="Lyons E."/>
            <person name="Pandey P."/>
            <person name="Pandey S.P."/>
            <person name="Timmermann B."/>
            <person name="Baldwin I.T."/>
        </authorList>
    </citation>
    <scope>NUCLEOTIDE SEQUENCE [LARGE SCALE GENOMIC DNA]</scope>
    <source>
        <strain evidence="2">UT</strain>
    </source>
</reference>
<dbReference type="InterPro" id="IPR056924">
    <property type="entry name" value="SH3_Tf2-1"/>
</dbReference>
<gene>
    <name evidence="2" type="ORF">A4A49_64473</name>
</gene>
<dbReference type="InterPro" id="IPR000953">
    <property type="entry name" value="Chromo/chromo_shadow_dom"/>
</dbReference>
<dbReference type="Proteomes" id="UP000187609">
    <property type="component" value="Unassembled WGS sequence"/>
</dbReference>
<keyword evidence="3" id="KW-1185">Reference proteome</keyword>
<dbReference type="GO" id="GO:0006508">
    <property type="term" value="P:proteolysis"/>
    <property type="evidence" value="ECO:0007669"/>
    <property type="project" value="InterPro"/>
</dbReference>
<dbReference type="InterPro" id="IPR051320">
    <property type="entry name" value="Viral_Replic_Matur_Polypro"/>
</dbReference>
<name>A0A314L609_NICAT</name>
<dbReference type="InterPro" id="IPR043128">
    <property type="entry name" value="Rev_trsase/Diguanyl_cyclase"/>
</dbReference>
<dbReference type="PROSITE" id="PS00141">
    <property type="entry name" value="ASP_PROTEASE"/>
    <property type="match status" value="1"/>
</dbReference>
<comment type="caution">
    <text evidence="2">The sequence shown here is derived from an EMBL/GenBank/DDBJ whole genome shotgun (WGS) entry which is preliminary data.</text>
</comment>
<dbReference type="PANTHER" id="PTHR33064:SF37">
    <property type="entry name" value="RIBONUCLEASE H"/>
    <property type="match status" value="1"/>
</dbReference>
<evidence type="ECO:0000313" key="3">
    <source>
        <dbReference type="Proteomes" id="UP000187609"/>
    </source>
</evidence>
<feature type="non-terminal residue" evidence="2">
    <location>
        <position position="599"/>
    </location>
</feature>
<feature type="domain" description="Chromo" evidence="1">
    <location>
        <begin position="567"/>
        <end position="599"/>
    </location>
</feature>
<dbReference type="InterPro" id="IPR016197">
    <property type="entry name" value="Chromo-like_dom_sf"/>
</dbReference>
<dbReference type="CDD" id="cd00303">
    <property type="entry name" value="retropepsin_like"/>
    <property type="match status" value="1"/>
</dbReference>
<dbReference type="InterPro" id="IPR001969">
    <property type="entry name" value="Aspartic_peptidase_AS"/>
</dbReference>
<dbReference type="GO" id="GO:0004190">
    <property type="term" value="F:aspartic-type endopeptidase activity"/>
    <property type="evidence" value="ECO:0007669"/>
    <property type="project" value="InterPro"/>
</dbReference>
<dbReference type="GO" id="GO:0015074">
    <property type="term" value="P:DNA integration"/>
    <property type="evidence" value="ECO:0007669"/>
    <property type="project" value="UniProtKB-KW"/>
</dbReference>
<dbReference type="PANTHER" id="PTHR33064">
    <property type="entry name" value="POL PROTEIN"/>
    <property type="match status" value="1"/>
</dbReference>